<dbReference type="PANTHER" id="PTHR33542">
    <property type="entry name" value="SIROHYDROCHLORIN FERROCHELATASE, CHLOROPLASTIC"/>
    <property type="match status" value="1"/>
</dbReference>
<dbReference type="InterPro" id="IPR002762">
    <property type="entry name" value="CbiX-like"/>
</dbReference>
<dbReference type="RefSeq" id="WP_165131958.1">
    <property type="nucleotide sequence ID" value="NZ_CP049253.1"/>
</dbReference>
<keyword evidence="4" id="KW-1185">Reference proteome</keyword>
<organism evidence="3 4">
    <name type="scientific">Microbacterium amylolyticum</name>
    <dbReference type="NCBI Taxonomy" id="936337"/>
    <lineage>
        <taxon>Bacteria</taxon>
        <taxon>Bacillati</taxon>
        <taxon>Actinomycetota</taxon>
        <taxon>Actinomycetes</taxon>
        <taxon>Micrococcales</taxon>
        <taxon>Microbacteriaceae</taxon>
        <taxon>Microbacterium</taxon>
    </lineage>
</organism>
<evidence type="ECO:0000256" key="2">
    <source>
        <dbReference type="ARBA" id="ARBA00023239"/>
    </source>
</evidence>
<dbReference type="Proteomes" id="UP001519362">
    <property type="component" value="Unassembled WGS sequence"/>
</dbReference>
<comment type="caution">
    <text evidence="3">The sequence shown here is derived from an EMBL/GenBank/DDBJ whole genome shotgun (WGS) entry which is preliminary data.</text>
</comment>
<evidence type="ECO:0000256" key="1">
    <source>
        <dbReference type="ARBA" id="ARBA00022723"/>
    </source>
</evidence>
<dbReference type="InterPro" id="IPR050963">
    <property type="entry name" value="Sirohydro_Cobaltochel/CbiX"/>
</dbReference>
<gene>
    <name evidence="3" type="ORF">JOF34_000364</name>
</gene>
<dbReference type="SUPFAM" id="SSF53800">
    <property type="entry name" value="Chelatase"/>
    <property type="match status" value="1"/>
</dbReference>
<dbReference type="Gene3D" id="3.40.50.1400">
    <property type="match status" value="2"/>
</dbReference>
<evidence type="ECO:0000313" key="4">
    <source>
        <dbReference type="Proteomes" id="UP001519362"/>
    </source>
</evidence>
<keyword evidence="2" id="KW-0456">Lyase</keyword>
<name>A0ABS4ZEQ9_9MICO</name>
<keyword evidence="1" id="KW-0479">Metal-binding</keyword>
<dbReference type="EMBL" id="JAGIOL010000001">
    <property type="protein sequence ID" value="MBP2435778.1"/>
    <property type="molecule type" value="Genomic_DNA"/>
</dbReference>
<proteinExistence type="predicted"/>
<accession>A0ABS4ZEQ9</accession>
<evidence type="ECO:0000313" key="3">
    <source>
        <dbReference type="EMBL" id="MBP2435778.1"/>
    </source>
</evidence>
<dbReference type="Pfam" id="PF01903">
    <property type="entry name" value="CbiX"/>
    <property type="match status" value="2"/>
</dbReference>
<reference evidence="3 4" key="1">
    <citation type="submission" date="2021-03" db="EMBL/GenBank/DDBJ databases">
        <title>Sequencing the genomes of 1000 actinobacteria strains.</title>
        <authorList>
            <person name="Klenk H.-P."/>
        </authorList>
    </citation>
    <scope>NUCLEOTIDE SEQUENCE [LARGE SCALE GENOMIC DNA]</scope>
    <source>
        <strain evidence="3 4">DSM 24221</strain>
    </source>
</reference>
<dbReference type="PANTHER" id="PTHR33542:SF5">
    <property type="entry name" value="FERROCHELATASE CHE1"/>
    <property type="match status" value="1"/>
</dbReference>
<protein>
    <submittedName>
        <fullName evidence="3">Sirohydrochlorin ferrochelatase</fullName>
    </submittedName>
</protein>
<sequence>MTARPTLICCSHGTDSPEGRATITALVTRAAELLENVPFRETYVDVQHPQVDEVTASVDGPAVIVPLLLSPGFHTAVDIGRAAASRSDVVATRTLGPHPLLIELLADRVHAAGLTPGDHVVLAASGSSRPEAAARVRDVRDACALAIDAPITVGYAYGATPKVADAVAAAREAGAARVIAASYVLAPGHFAGLVSRAGADITTPPLGADERIARIIAERYAEGVAELASLSA</sequence>